<reference evidence="1 2" key="1">
    <citation type="journal article" date="2015" name="Genome Announc.">
        <title>Complete Genome Sequence of Steroid-Transforming Nocardioides simplex VKM Ac-2033D.</title>
        <authorList>
            <person name="Shtratnikova V.Y."/>
            <person name="Schelkunov M.I."/>
            <person name="Pekov Y.A."/>
            <person name="Fokina V.V."/>
            <person name="Logacheva M.D."/>
            <person name="Sokolov S.L."/>
            <person name="Bragin E.Y."/>
            <person name="Ashapkin V.V."/>
            <person name="Donova M.V."/>
        </authorList>
    </citation>
    <scope>NUCLEOTIDE SEQUENCE [LARGE SCALE GENOMIC DNA]</scope>
    <source>
        <strain evidence="1 2">VKM Ac-2033D</strain>
    </source>
</reference>
<proteinExistence type="predicted"/>
<gene>
    <name evidence="1" type="ORF">KR76_23700</name>
</gene>
<dbReference type="RefSeq" id="WP_038681866.1">
    <property type="nucleotide sequence ID" value="NZ_BJMC01000015.1"/>
</dbReference>
<protein>
    <submittedName>
        <fullName evidence="1">Uncharacterized protein</fullName>
    </submittedName>
</protein>
<sequence>MSVIEIKMSAIYRAAHEELPAQATAFGTHAELLTTGIGPAVDQLALAGGHPLGGDLADLSVELFAHLRTLVRTFNDSAVALDRIADDFVEVDAEAAAWLAQHQRYLGDPDLPTEPTAPEV</sequence>
<dbReference type="OrthoDB" id="3785174at2"/>
<dbReference type="EMBL" id="CP009896">
    <property type="protein sequence ID" value="AIY19032.1"/>
    <property type="molecule type" value="Genomic_DNA"/>
</dbReference>
<dbReference type="KEGG" id="psim:KR76_23700"/>
<evidence type="ECO:0000313" key="1">
    <source>
        <dbReference type="EMBL" id="AIY19032.1"/>
    </source>
</evidence>
<dbReference type="HOGENOM" id="CLU_2047252_0_0_11"/>
<evidence type="ECO:0000313" key="2">
    <source>
        <dbReference type="Proteomes" id="UP000030300"/>
    </source>
</evidence>
<dbReference type="GeneID" id="96611775"/>
<organism evidence="1 2">
    <name type="scientific">Nocardioides simplex</name>
    <name type="common">Arthrobacter simplex</name>
    <dbReference type="NCBI Taxonomy" id="2045"/>
    <lineage>
        <taxon>Bacteria</taxon>
        <taxon>Bacillati</taxon>
        <taxon>Actinomycetota</taxon>
        <taxon>Actinomycetes</taxon>
        <taxon>Propionibacteriales</taxon>
        <taxon>Nocardioidaceae</taxon>
        <taxon>Pimelobacter</taxon>
    </lineage>
</organism>
<name>A0A0A1DR32_NOCSI</name>
<dbReference type="AlphaFoldDB" id="A0A0A1DR32"/>
<keyword evidence="2" id="KW-1185">Reference proteome</keyword>
<dbReference type="Proteomes" id="UP000030300">
    <property type="component" value="Chromosome"/>
</dbReference>
<accession>A0A0A1DR32</accession>